<keyword evidence="7" id="KW-1185">Reference proteome</keyword>
<dbReference type="Pfam" id="PF12796">
    <property type="entry name" value="Ank_2"/>
    <property type="match status" value="1"/>
</dbReference>
<feature type="repeat" description="ANK" evidence="3">
    <location>
        <begin position="620"/>
        <end position="642"/>
    </location>
</feature>
<evidence type="ECO:0000256" key="2">
    <source>
        <dbReference type="ARBA" id="ARBA00023043"/>
    </source>
</evidence>
<accession>A0A8J2KG57</accession>
<dbReference type="PANTHER" id="PTHR14491">
    <property type="entry name" value="SOSONDOWAH, ISOFORM G"/>
    <property type="match status" value="1"/>
</dbReference>
<dbReference type="AlphaFoldDB" id="A0A8J2KG57"/>
<gene>
    <name evidence="6" type="ORF">AFUS01_LOCUS22898</name>
</gene>
<proteinExistence type="predicted"/>
<feature type="region of interest" description="Disordered" evidence="4">
    <location>
        <begin position="221"/>
        <end position="459"/>
    </location>
</feature>
<feature type="compositionally biased region" description="Polar residues" evidence="4">
    <location>
        <begin position="309"/>
        <end position="318"/>
    </location>
</feature>
<feature type="compositionally biased region" description="Polar residues" evidence="4">
    <location>
        <begin position="325"/>
        <end position="344"/>
    </location>
</feature>
<dbReference type="PANTHER" id="PTHR14491:SF7">
    <property type="entry name" value="SOSONDOWAH, ISOFORM G"/>
    <property type="match status" value="1"/>
</dbReference>
<dbReference type="OrthoDB" id="60433at2759"/>
<dbReference type="InterPro" id="IPR002110">
    <property type="entry name" value="Ankyrin_rpt"/>
</dbReference>
<feature type="region of interest" description="Disordered" evidence="4">
    <location>
        <begin position="734"/>
        <end position="782"/>
    </location>
</feature>
<keyword evidence="2 3" id="KW-0040">ANK repeat</keyword>
<feature type="compositionally biased region" description="Low complexity" evidence="4">
    <location>
        <begin position="236"/>
        <end position="260"/>
    </location>
</feature>
<feature type="domain" description="SOWAHA-C winged helix-turn-helix" evidence="5">
    <location>
        <begin position="7"/>
        <end position="81"/>
    </location>
</feature>
<dbReference type="EMBL" id="CAJVCH010270871">
    <property type="protein sequence ID" value="CAG7734514.1"/>
    <property type="molecule type" value="Genomic_DNA"/>
</dbReference>
<dbReference type="SMART" id="SM00248">
    <property type="entry name" value="ANK"/>
    <property type="match status" value="2"/>
</dbReference>
<feature type="compositionally biased region" description="Pro residues" evidence="4">
    <location>
        <begin position="261"/>
        <end position="271"/>
    </location>
</feature>
<evidence type="ECO:0000256" key="1">
    <source>
        <dbReference type="ARBA" id="ARBA00022737"/>
    </source>
</evidence>
<evidence type="ECO:0000256" key="3">
    <source>
        <dbReference type="PROSITE-ProRule" id="PRU00023"/>
    </source>
</evidence>
<feature type="region of interest" description="Disordered" evidence="4">
    <location>
        <begin position="127"/>
        <end position="154"/>
    </location>
</feature>
<sequence length="782" mass="86339">MASNHLMSEEDVRQYFLQNNGIVRNTDIVNYFRFYLSDPHIRDEARVLFKSYVNKLSSVKTENGEKFLVLKRQYFHPIDGNGNGLPSVPPAFNQGQQAHSRSNFPSNHSQMVPNQIPYGGIPSGRISVSNLDPALPPPPHPPLQRSMSQKSLSQSHLYGSAYSLGSSNSNYNDPYLNYGNPIYPPPPAPPSIVGSNYSSSIPPSPYASNIQINYNPPMNSEYQMDYGLPPPPMNLLASPRRYPSPPSSSSLSSSGSSAARLPPPYRPPPPAARFSTGSNSAQQTSPYSQQSSSVSKNSIRNFPPRFSSPPGNFQNETATPAGPQYQCQRSLSVPGNLTPQQQQFEGPKYFEATNNLASPPPPVPPRSKRGTFSERSVKSMSVSMMEEMEESQQRTSNPNVHKEEEEDDGGFVRPERSSSMGGQGKGFAQLRRSRSEGPGIEGNAELFDNDKENLNIGGQSKSASFDTLATDESLQNGTCVNGNGNLDEQKISVKERLQKFNRIASESELTSGAAKMPSATRIRRENASKHDSVDYDTASLSSFGFGFAHMQPKEKEWILKASNCDYHALNKMAQENPSLVKRKDMNVSTALHWAAKHGNAELVKLLAGTFKSDINNKSNGGYTPLHLAAQFSRQDVYDILVNVYNADKNMRDHSGKKPMQYLVRQDATVSMDTFKKIKEKRRSTENRDRDSSFLRIGSLNVRVKKTTEAFGYFLGKSNSASNIERILHKSWGSADNLPEADGVEKDKDKQMMPPPAGNGIRRATSKANGKHTACGFGQEWKN</sequence>
<dbReference type="InterPro" id="IPR058889">
    <property type="entry name" value="WHD_SOWAHA-C"/>
</dbReference>
<evidence type="ECO:0000313" key="7">
    <source>
        <dbReference type="Proteomes" id="UP000708208"/>
    </source>
</evidence>
<dbReference type="PROSITE" id="PS50088">
    <property type="entry name" value="ANK_REPEAT"/>
    <property type="match status" value="1"/>
</dbReference>
<evidence type="ECO:0000259" key="5">
    <source>
        <dbReference type="Pfam" id="PF25877"/>
    </source>
</evidence>
<dbReference type="Proteomes" id="UP000708208">
    <property type="component" value="Unassembled WGS sequence"/>
</dbReference>
<protein>
    <recommendedName>
        <fullName evidence="5">SOWAHA-C winged helix-turn-helix domain-containing protein</fullName>
    </recommendedName>
</protein>
<comment type="caution">
    <text evidence="6">The sequence shown here is derived from an EMBL/GenBank/DDBJ whole genome shotgun (WGS) entry which is preliminary data.</text>
</comment>
<reference evidence="6" key="1">
    <citation type="submission" date="2021-06" db="EMBL/GenBank/DDBJ databases">
        <authorList>
            <person name="Hodson N. C."/>
            <person name="Mongue J. A."/>
            <person name="Jaron S. K."/>
        </authorList>
    </citation>
    <scope>NUCLEOTIDE SEQUENCE</scope>
</reference>
<name>A0A8J2KG57_9HEXA</name>
<organism evidence="6 7">
    <name type="scientific">Allacma fusca</name>
    <dbReference type="NCBI Taxonomy" id="39272"/>
    <lineage>
        <taxon>Eukaryota</taxon>
        <taxon>Metazoa</taxon>
        <taxon>Ecdysozoa</taxon>
        <taxon>Arthropoda</taxon>
        <taxon>Hexapoda</taxon>
        <taxon>Collembola</taxon>
        <taxon>Symphypleona</taxon>
        <taxon>Sminthuridae</taxon>
        <taxon>Allacma</taxon>
    </lineage>
</organism>
<keyword evidence="1" id="KW-0677">Repeat</keyword>
<evidence type="ECO:0000256" key="4">
    <source>
        <dbReference type="SAM" id="MobiDB-lite"/>
    </source>
</evidence>
<evidence type="ECO:0000313" key="6">
    <source>
        <dbReference type="EMBL" id="CAG7734514.1"/>
    </source>
</evidence>
<feature type="compositionally biased region" description="Low complexity" evidence="4">
    <location>
        <begin position="280"/>
        <end position="298"/>
    </location>
</feature>
<dbReference type="PROSITE" id="PS50297">
    <property type="entry name" value="ANK_REP_REGION"/>
    <property type="match status" value="1"/>
</dbReference>
<feature type="compositionally biased region" description="Polar residues" evidence="4">
    <location>
        <begin position="145"/>
        <end position="154"/>
    </location>
</feature>
<dbReference type="Pfam" id="PF25877">
    <property type="entry name" value="WHD_SOWAH"/>
    <property type="match status" value="1"/>
</dbReference>